<organism evidence="1">
    <name type="scientific">Lotus japonicus</name>
    <name type="common">Lotus corniculatus var. japonicus</name>
    <dbReference type="NCBI Taxonomy" id="34305"/>
    <lineage>
        <taxon>Eukaryota</taxon>
        <taxon>Viridiplantae</taxon>
        <taxon>Streptophyta</taxon>
        <taxon>Embryophyta</taxon>
        <taxon>Tracheophyta</taxon>
        <taxon>Spermatophyta</taxon>
        <taxon>Magnoliopsida</taxon>
        <taxon>eudicotyledons</taxon>
        <taxon>Gunneridae</taxon>
        <taxon>Pentapetalae</taxon>
        <taxon>rosids</taxon>
        <taxon>fabids</taxon>
        <taxon>Fabales</taxon>
        <taxon>Fabaceae</taxon>
        <taxon>Papilionoideae</taxon>
        <taxon>50 kb inversion clade</taxon>
        <taxon>NPAAA clade</taxon>
        <taxon>Hologalegina</taxon>
        <taxon>robinioid clade</taxon>
        <taxon>Loteae</taxon>
        <taxon>Lotus</taxon>
    </lineage>
</organism>
<sequence length="62" mass="7232">MIFNLRASIVPSFINDSNTSSGVITGEESIPRRRSGQQQQLPMSSRFAEKWWLSKRDNWRSF</sequence>
<dbReference type="AlphaFoldDB" id="I3SZE0"/>
<proteinExistence type="evidence at transcript level"/>
<name>I3SZE0_LOTJA</name>
<evidence type="ECO:0000313" key="1">
    <source>
        <dbReference type="EMBL" id="AFK45632.1"/>
    </source>
</evidence>
<reference evidence="1" key="1">
    <citation type="submission" date="2012-05" db="EMBL/GenBank/DDBJ databases">
        <authorList>
            <person name="Krishnakumar V."/>
            <person name="Cheung F."/>
            <person name="Xiao Y."/>
            <person name="Chan A."/>
            <person name="Moskal W.A."/>
            <person name="Town C.D."/>
        </authorList>
    </citation>
    <scope>NUCLEOTIDE SEQUENCE</scope>
</reference>
<protein>
    <submittedName>
        <fullName evidence="1">Uncharacterized protein</fullName>
    </submittedName>
</protein>
<dbReference type="EMBL" id="BT145838">
    <property type="protein sequence ID" value="AFK45632.1"/>
    <property type="molecule type" value="mRNA"/>
</dbReference>
<accession>I3SZE0</accession>